<reference evidence="3" key="1">
    <citation type="submission" date="2020-02" db="EMBL/GenBank/DDBJ databases">
        <authorList>
            <person name="Meier V. D."/>
        </authorList>
    </citation>
    <scope>NUCLEOTIDE SEQUENCE</scope>
    <source>
        <strain evidence="3">AVDCRST_MAG58</strain>
    </source>
</reference>
<dbReference type="InterPro" id="IPR036165">
    <property type="entry name" value="YefM-like_sf"/>
</dbReference>
<dbReference type="InterPro" id="IPR006442">
    <property type="entry name" value="Antitoxin_Phd/YefM"/>
</dbReference>
<evidence type="ECO:0000313" key="3">
    <source>
        <dbReference type="EMBL" id="CAA9447628.1"/>
    </source>
</evidence>
<dbReference type="Gene3D" id="3.40.1620.10">
    <property type="entry name" value="YefM-like domain"/>
    <property type="match status" value="1"/>
</dbReference>
<dbReference type="Pfam" id="PF02604">
    <property type="entry name" value="PhdYeFM_antitox"/>
    <property type="match status" value="1"/>
</dbReference>
<comment type="function">
    <text evidence="2">Antitoxin component of a type II toxin-antitoxin (TA) system.</text>
</comment>
<name>A0A6J4QVH5_9ACTN</name>
<protein>
    <recommendedName>
        <fullName evidence="2">Antitoxin</fullName>
    </recommendedName>
</protein>
<proteinExistence type="inferred from homology"/>
<evidence type="ECO:0000256" key="1">
    <source>
        <dbReference type="ARBA" id="ARBA00009981"/>
    </source>
</evidence>
<dbReference type="AlphaFoldDB" id="A0A6J4QVH5"/>
<dbReference type="EMBL" id="CADCVF010000013">
    <property type="protein sequence ID" value="CAA9447628.1"/>
    <property type="molecule type" value="Genomic_DNA"/>
</dbReference>
<accession>A0A6J4QVH5</accession>
<dbReference type="SUPFAM" id="SSF143120">
    <property type="entry name" value="YefM-like"/>
    <property type="match status" value="1"/>
</dbReference>
<sequence length="78" mass="8548">MAKTVNVHEAKTHLSRLLERVSQGEEVVISKAGRPVARLVPAGERPERREPGTASGRVVVGEDFDAPLSEEVLEAFER</sequence>
<comment type="similarity">
    <text evidence="1 2">Belongs to the phD/YefM antitoxin family.</text>
</comment>
<dbReference type="NCBIfam" id="TIGR01552">
    <property type="entry name" value="phd_fam"/>
    <property type="match status" value="1"/>
</dbReference>
<organism evidence="3">
    <name type="scientific">uncultured Rubrobacteraceae bacterium</name>
    <dbReference type="NCBI Taxonomy" id="349277"/>
    <lineage>
        <taxon>Bacteria</taxon>
        <taxon>Bacillati</taxon>
        <taxon>Actinomycetota</taxon>
        <taxon>Rubrobacteria</taxon>
        <taxon>Rubrobacterales</taxon>
        <taxon>Rubrobacteraceae</taxon>
        <taxon>environmental samples</taxon>
    </lineage>
</organism>
<gene>
    <name evidence="3" type="ORF">AVDCRST_MAG58-581</name>
</gene>
<evidence type="ECO:0000256" key="2">
    <source>
        <dbReference type="RuleBase" id="RU362080"/>
    </source>
</evidence>
<dbReference type="InterPro" id="IPR051416">
    <property type="entry name" value="phD-YefM_TA_antitoxins"/>
</dbReference>
<dbReference type="PANTHER" id="PTHR35377">
    <property type="entry name" value="ANTITOXIN VAPB49-RELATED-RELATED"/>
    <property type="match status" value="1"/>
</dbReference>